<evidence type="ECO:0008006" key="5">
    <source>
        <dbReference type="Google" id="ProtNLM"/>
    </source>
</evidence>
<dbReference type="InterPro" id="IPR051217">
    <property type="entry name" value="Insect_Cuticle_Struc_Prot"/>
</dbReference>
<feature type="region of interest" description="Disordered" evidence="2">
    <location>
        <begin position="121"/>
        <end position="156"/>
    </location>
</feature>
<keyword evidence="4" id="KW-1185">Reference proteome</keyword>
<dbReference type="Proteomes" id="UP001152799">
    <property type="component" value="Chromosome 7"/>
</dbReference>
<accession>A0A9N9MU46</accession>
<gene>
    <name evidence="3" type="ORF">CEUTPL_LOCUS11975</name>
</gene>
<evidence type="ECO:0000256" key="2">
    <source>
        <dbReference type="SAM" id="MobiDB-lite"/>
    </source>
</evidence>
<reference evidence="3" key="1">
    <citation type="submission" date="2022-01" db="EMBL/GenBank/DDBJ databases">
        <authorList>
            <person name="King R."/>
        </authorList>
    </citation>
    <scope>NUCLEOTIDE SEQUENCE</scope>
</reference>
<dbReference type="Pfam" id="PF00379">
    <property type="entry name" value="Chitin_bind_4"/>
    <property type="match status" value="1"/>
</dbReference>
<keyword evidence="1" id="KW-0193">Cuticle</keyword>
<dbReference type="PANTHER" id="PTHR12236:SF95">
    <property type="entry name" value="CUTICULAR PROTEIN 76BD, ISOFORM C-RELATED"/>
    <property type="match status" value="1"/>
</dbReference>
<dbReference type="GO" id="GO:0031012">
    <property type="term" value="C:extracellular matrix"/>
    <property type="evidence" value="ECO:0007669"/>
    <property type="project" value="TreeGrafter"/>
</dbReference>
<feature type="compositionally biased region" description="Basic and acidic residues" evidence="2">
    <location>
        <begin position="1"/>
        <end position="26"/>
    </location>
</feature>
<dbReference type="GO" id="GO:0005615">
    <property type="term" value="C:extracellular space"/>
    <property type="evidence" value="ECO:0007669"/>
    <property type="project" value="TreeGrafter"/>
</dbReference>
<sequence length="468" mass="51246">MYEGKGQEPARHVRWIKEEYGHKRPEEDDEFFYDDTDGHQSSINTKSAEIPDRKSPQKAPEYKSRSPLVSIKEEYEDVKIVPQSPGQISISKYRKSSEKDLPNIDIEQINPDEIEIKEGEVYGEDSRDFQTTTTSTASKPKNSQKDEGINPSHQFSREEIDKYLATYYTSSKANDITQPVVESGFKPIRPKNKNIITQPMIPNTFESNKRPHTTPGLGQFSSKSNYGAKFSSRIPKTNYRHSFWPIPSHPYAKDMQKTELTRLYRRSSNNGYTRYAKQLLTLISILCTARAGLLSPAPALNYGYAHGPLLAPALAPALPALSALHGLPSLGPTLLKPAYAAPAGYAAPAYAAPAYAHAPALVKAAPAVDYVAYPKYEFKYGVADGHTGDQKTQSEIRDGDVVKGQYSLVEADGTTGHASHPPTPIAVGHKVIAAPAIAHSAYAAPAAYASQVSYGSPALASPYGYLKG</sequence>
<dbReference type="InterPro" id="IPR000618">
    <property type="entry name" value="Insect_cuticle"/>
</dbReference>
<evidence type="ECO:0000256" key="1">
    <source>
        <dbReference type="ARBA" id="ARBA00022460"/>
    </source>
</evidence>
<evidence type="ECO:0000313" key="4">
    <source>
        <dbReference type="Proteomes" id="UP001152799"/>
    </source>
</evidence>
<feature type="region of interest" description="Disordered" evidence="2">
    <location>
        <begin position="1"/>
        <end position="69"/>
    </location>
</feature>
<dbReference type="GO" id="GO:0042302">
    <property type="term" value="F:structural constituent of cuticle"/>
    <property type="evidence" value="ECO:0007669"/>
    <property type="project" value="UniProtKB-KW"/>
</dbReference>
<organism evidence="3 4">
    <name type="scientific">Ceutorhynchus assimilis</name>
    <name type="common">cabbage seed weevil</name>
    <dbReference type="NCBI Taxonomy" id="467358"/>
    <lineage>
        <taxon>Eukaryota</taxon>
        <taxon>Metazoa</taxon>
        <taxon>Ecdysozoa</taxon>
        <taxon>Arthropoda</taxon>
        <taxon>Hexapoda</taxon>
        <taxon>Insecta</taxon>
        <taxon>Pterygota</taxon>
        <taxon>Neoptera</taxon>
        <taxon>Endopterygota</taxon>
        <taxon>Coleoptera</taxon>
        <taxon>Polyphaga</taxon>
        <taxon>Cucujiformia</taxon>
        <taxon>Curculionidae</taxon>
        <taxon>Ceutorhynchinae</taxon>
        <taxon>Ceutorhynchus</taxon>
    </lineage>
</organism>
<name>A0A9N9MU46_9CUCU</name>
<protein>
    <recommendedName>
        <fullName evidence="5">Cuticle protein</fullName>
    </recommendedName>
</protein>
<feature type="compositionally biased region" description="Basic and acidic residues" evidence="2">
    <location>
        <begin position="49"/>
        <end position="64"/>
    </location>
</feature>
<dbReference type="EMBL" id="OU892283">
    <property type="protein sequence ID" value="CAG9771544.1"/>
    <property type="molecule type" value="Genomic_DNA"/>
</dbReference>
<proteinExistence type="predicted"/>
<dbReference type="PANTHER" id="PTHR12236">
    <property type="entry name" value="STRUCTURAL CONTITUENT OF CUTICLE"/>
    <property type="match status" value="1"/>
</dbReference>
<evidence type="ECO:0000313" key="3">
    <source>
        <dbReference type="EMBL" id="CAG9771544.1"/>
    </source>
</evidence>
<feature type="region of interest" description="Disordered" evidence="2">
    <location>
        <begin position="82"/>
        <end position="103"/>
    </location>
</feature>
<dbReference type="AlphaFoldDB" id="A0A9N9MU46"/>
<feature type="compositionally biased region" description="Polar residues" evidence="2">
    <location>
        <begin position="129"/>
        <end position="141"/>
    </location>
</feature>